<evidence type="ECO:0000313" key="4">
    <source>
        <dbReference type="Proteomes" id="UP000467841"/>
    </source>
</evidence>
<feature type="compositionally biased region" description="Low complexity" evidence="2">
    <location>
        <begin position="156"/>
        <end position="172"/>
    </location>
</feature>
<protein>
    <recommendedName>
        <fullName evidence="5">DUF1985 domain-containing protein</fullName>
    </recommendedName>
</protein>
<dbReference type="Proteomes" id="UP000467841">
    <property type="component" value="Unassembled WGS sequence"/>
</dbReference>
<dbReference type="PANTHER" id="PTHR48449">
    <property type="entry name" value="DUF1985 DOMAIN-CONTAINING PROTEIN"/>
    <property type="match status" value="1"/>
</dbReference>
<feature type="region of interest" description="Disordered" evidence="2">
    <location>
        <begin position="351"/>
        <end position="372"/>
    </location>
</feature>
<dbReference type="PANTHER" id="PTHR48449:SF1">
    <property type="entry name" value="DUF1985 DOMAIN-CONTAINING PROTEIN"/>
    <property type="match status" value="1"/>
</dbReference>
<gene>
    <name evidence="3" type="ORF">MERR_LOCUS8756</name>
</gene>
<feature type="region of interest" description="Disordered" evidence="2">
    <location>
        <begin position="283"/>
        <end position="303"/>
    </location>
</feature>
<evidence type="ECO:0000256" key="1">
    <source>
        <dbReference type="SAM" id="Coils"/>
    </source>
</evidence>
<dbReference type="EMBL" id="CACVBM020000621">
    <property type="protein sequence ID" value="CAA7021521.1"/>
    <property type="molecule type" value="Genomic_DNA"/>
</dbReference>
<dbReference type="AlphaFoldDB" id="A0A6D2HZE9"/>
<feature type="compositionally biased region" description="Basic and acidic residues" evidence="2">
    <location>
        <begin position="177"/>
        <end position="191"/>
    </location>
</feature>
<organism evidence="3 4">
    <name type="scientific">Microthlaspi erraticum</name>
    <dbReference type="NCBI Taxonomy" id="1685480"/>
    <lineage>
        <taxon>Eukaryota</taxon>
        <taxon>Viridiplantae</taxon>
        <taxon>Streptophyta</taxon>
        <taxon>Embryophyta</taxon>
        <taxon>Tracheophyta</taxon>
        <taxon>Spermatophyta</taxon>
        <taxon>Magnoliopsida</taxon>
        <taxon>eudicotyledons</taxon>
        <taxon>Gunneridae</taxon>
        <taxon>Pentapetalae</taxon>
        <taxon>rosids</taxon>
        <taxon>malvids</taxon>
        <taxon>Brassicales</taxon>
        <taxon>Brassicaceae</taxon>
        <taxon>Coluteocarpeae</taxon>
        <taxon>Microthlaspi</taxon>
    </lineage>
</organism>
<feature type="coiled-coil region" evidence="1">
    <location>
        <begin position="389"/>
        <end position="423"/>
    </location>
</feature>
<comment type="caution">
    <text evidence="3">The sequence shown here is derived from an EMBL/GenBank/DDBJ whole genome shotgun (WGS) entry which is preliminary data.</text>
</comment>
<feature type="compositionally biased region" description="Polar residues" evidence="2">
    <location>
        <begin position="285"/>
        <end position="303"/>
    </location>
</feature>
<proteinExistence type="predicted"/>
<evidence type="ECO:0008006" key="5">
    <source>
        <dbReference type="Google" id="ProtNLM"/>
    </source>
</evidence>
<keyword evidence="1" id="KW-0175">Coiled coil</keyword>
<reference evidence="3" key="1">
    <citation type="submission" date="2020-01" db="EMBL/GenBank/DDBJ databases">
        <authorList>
            <person name="Mishra B."/>
        </authorList>
    </citation>
    <scope>NUCLEOTIDE SEQUENCE [LARGE SCALE GENOMIC DNA]</scope>
</reference>
<keyword evidence="4" id="KW-1185">Reference proteome</keyword>
<evidence type="ECO:0000256" key="2">
    <source>
        <dbReference type="SAM" id="MobiDB-lite"/>
    </source>
</evidence>
<evidence type="ECO:0000313" key="3">
    <source>
        <dbReference type="EMBL" id="CAA7021521.1"/>
    </source>
</evidence>
<dbReference type="OrthoDB" id="1028468at2759"/>
<accession>A0A6D2HZE9</accession>
<name>A0A6D2HZE9_9BRAS</name>
<feature type="region of interest" description="Disordered" evidence="2">
    <location>
        <begin position="151"/>
        <end position="214"/>
    </location>
</feature>
<sequence>MDRLRLVYFCVVGLLMAIDEKSFVSHEYIRRIMDIDKLRAYPWGLRSFDHLVDGVIKARSDLSKPSYVLQGFAYALQIWIMEAIPDCGIMLGRKLNEGLVLYSFISATGNMDVIRDQDFVRTDEMRDERVDRMEQLISQNHDWSKRLWEAEEPVDTAPAPASAPATAPASAAQTESEVVHNEGGESTEDFRTPCGEVTSSSGSRTRKRKVIDKGAEQRKKQLLFQRSVASADRGSECFMRNLFAEYEKKMTEQKDEKYEKLASDFAKLQGVVTELKDMLTEALSRGNNGEPSSQSKPVSQVNYEQRRKAQFDVSLDKLVDINLTQSSEINFGENTQSYLFRKQGHLSQDSFVPGFDPSQQSKDKSKKSQPRNQKAKFLNHDHIFKWVDEAAHLDEIEAFKIENARLEEKLEAVTIERMEFERIVFEKVQMKIEKEIFDRVEEALVESSSTTKEMMIGAIILCMMMIGFSKLLS</sequence>